<reference evidence="6 7" key="1">
    <citation type="submission" date="2024-09" db="EMBL/GenBank/DDBJ databases">
        <title>A chromosome-level genome assembly of Gray's grenadier anchovy, Coilia grayii.</title>
        <authorList>
            <person name="Fu Z."/>
        </authorList>
    </citation>
    <scope>NUCLEOTIDE SEQUENCE [LARGE SCALE GENOMIC DNA]</scope>
    <source>
        <strain evidence="6">G4</strain>
        <tissue evidence="6">Muscle</tissue>
    </source>
</reference>
<dbReference type="EMBL" id="JBHFQA010000017">
    <property type="protein sequence ID" value="KAL2084767.1"/>
    <property type="molecule type" value="Genomic_DNA"/>
</dbReference>
<protein>
    <recommendedName>
        <fullName evidence="5">C1q domain-containing protein</fullName>
    </recommendedName>
</protein>
<dbReference type="InterPro" id="IPR050822">
    <property type="entry name" value="Cerebellin_Synaptic_Org"/>
</dbReference>
<comment type="subcellular location">
    <subcellularLocation>
        <location evidence="1">Secreted</location>
    </subcellularLocation>
</comment>
<dbReference type="AlphaFoldDB" id="A0ABD1JC86"/>
<keyword evidence="7" id="KW-1185">Reference proteome</keyword>
<evidence type="ECO:0000313" key="7">
    <source>
        <dbReference type="Proteomes" id="UP001591681"/>
    </source>
</evidence>
<dbReference type="Gene3D" id="2.60.120.40">
    <property type="match status" value="1"/>
</dbReference>
<dbReference type="InterPro" id="IPR001073">
    <property type="entry name" value="C1q_dom"/>
</dbReference>
<evidence type="ECO:0000313" key="6">
    <source>
        <dbReference type="EMBL" id="KAL2084767.1"/>
    </source>
</evidence>
<dbReference type="SMART" id="SM00110">
    <property type="entry name" value="C1Q"/>
    <property type="match status" value="1"/>
</dbReference>
<organism evidence="6 7">
    <name type="scientific">Coilia grayii</name>
    <name type="common">Gray's grenadier anchovy</name>
    <dbReference type="NCBI Taxonomy" id="363190"/>
    <lineage>
        <taxon>Eukaryota</taxon>
        <taxon>Metazoa</taxon>
        <taxon>Chordata</taxon>
        <taxon>Craniata</taxon>
        <taxon>Vertebrata</taxon>
        <taxon>Euteleostomi</taxon>
        <taxon>Actinopterygii</taxon>
        <taxon>Neopterygii</taxon>
        <taxon>Teleostei</taxon>
        <taxon>Clupei</taxon>
        <taxon>Clupeiformes</taxon>
        <taxon>Clupeoidei</taxon>
        <taxon>Engraulidae</taxon>
        <taxon>Coilinae</taxon>
        <taxon>Coilia</taxon>
    </lineage>
</organism>
<sequence>MVVQLREQLTQTQDKLDSTAAELYQMQADGDAFMTEVLEVRTRLAVGESEVRELKMENAAQESRLATSETEVQRLKMENAAQATELTAVQNRLAATETAVESLERGIQEAPKVAFSAALTDSGFVEAGDTDMDLFFNKTIINVGQAYSSTTGFFTAPVKGVYYFRFTVMDGLRARKMSIRLLKNKRQVMYLAEVAYDGYNTYLSSGVTLELEVGDVVNMRLPAGCRLCDSSSNHSTFSGFLVFAL</sequence>
<keyword evidence="3" id="KW-0732">Signal</keyword>
<dbReference type="GO" id="GO:0005576">
    <property type="term" value="C:extracellular region"/>
    <property type="evidence" value="ECO:0007669"/>
    <property type="project" value="UniProtKB-SubCell"/>
</dbReference>
<dbReference type="Proteomes" id="UP001591681">
    <property type="component" value="Unassembled WGS sequence"/>
</dbReference>
<keyword evidence="4" id="KW-0175">Coiled coil</keyword>
<evidence type="ECO:0000259" key="5">
    <source>
        <dbReference type="PROSITE" id="PS50871"/>
    </source>
</evidence>
<dbReference type="PROSITE" id="PS50871">
    <property type="entry name" value="C1Q"/>
    <property type="match status" value="1"/>
</dbReference>
<dbReference type="PANTHER" id="PTHR22923">
    <property type="entry name" value="CEREBELLIN-RELATED"/>
    <property type="match status" value="1"/>
</dbReference>
<evidence type="ECO:0000256" key="1">
    <source>
        <dbReference type="ARBA" id="ARBA00004613"/>
    </source>
</evidence>
<dbReference type="Gene3D" id="1.20.5.170">
    <property type="match status" value="1"/>
</dbReference>
<gene>
    <name evidence="6" type="ORF">ACEWY4_020285</name>
</gene>
<comment type="caution">
    <text evidence="6">The sequence shown here is derived from an EMBL/GenBank/DDBJ whole genome shotgun (WGS) entry which is preliminary data.</text>
</comment>
<accession>A0ABD1JC86</accession>
<evidence type="ECO:0000256" key="4">
    <source>
        <dbReference type="SAM" id="Coils"/>
    </source>
</evidence>
<name>A0ABD1JC86_9TELE</name>
<feature type="domain" description="C1q" evidence="5">
    <location>
        <begin position="108"/>
        <end position="245"/>
    </location>
</feature>
<dbReference type="SUPFAM" id="SSF49842">
    <property type="entry name" value="TNF-like"/>
    <property type="match status" value="1"/>
</dbReference>
<dbReference type="PANTHER" id="PTHR22923:SF102">
    <property type="entry name" value="CEREBELLIN 13-RELATED"/>
    <property type="match status" value="1"/>
</dbReference>
<keyword evidence="2" id="KW-0964">Secreted</keyword>
<evidence type="ECO:0000256" key="3">
    <source>
        <dbReference type="ARBA" id="ARBA00022729"/>
    </source>
</evidence>
<dbReference type="Pfam" id="PF00386">
    <property type="entry name" value="C1q"/>
    <property type="match status" value="1"/>
</dbReference>
<feature type="coiled-coil region" evidence="4">
    <location>
        <begin position="51"/>
        <end position="106"/>
    </location>
</feature>
<dbReference type="InterPro" id="IPR008983">
    <property type="entry name" value="Tumour_necrosis_fac-like_dom"/>
</dbReference>
<evidence type="ECO:0000256" key="2">
    <source>
        <dbReference type="ARBA" id="ARBA00022525"/>
    </source>
</evidence>
<dbReference type="PRINTS" id="PR00007">
    <property type="entry name" value="COMPLEMNTC1Q"/>
</dbReference>
<proteinExistence type="predicted"/>